<proteinExistence type="predicted"/>
<evidence type="ECO:0000256" key="1">
    <source>
        <dbReference type="ARBA" id="ARBA00022714"/>
    </source>
</evidence>
<reference evidence="6 7" key="1">
    <citation type="submission" date="2017-02" db="EMBL/GenBank/DDBJ databases">
        <title>The new phylogeny of genus Mycobacterium.</title>
        <authorList>
            <person name="Tortoli E."/>
            <person name="Trovato A."/>
            <person name="Cirillo D.M."/>
        </authorList>
    </citation>
    <scope>NUCLEOTIDE SEQUENCE [LARGE SCALE GENOMIC DNA]</scope>
    <source>
        <strain evidence="6 7">FI-09383</strain>
    </source>
</reference>
<dbReference type="GO" id="GO:0051537">
    <property type="term" value="F:2 iron, 2 sulfur cluster binding"/>
    <property type="evidence" value="ECO:0007669"/>
    <property type="project" value="UniProtKB-KW"/>
</dbReference>
<organism evidence="6 7">
    <name type="scientific">Mycolicibacterium elephantis</name>
    <dbReference type="NCBI Taxonomy" id="81858"/>
    <lineage>
        <taxon>Bacteria</taxon>
        <taxon>Bacillati</taxon>
        <taxon>Actinomycetota</taxon>
        <taxon>Actinomycetes</taxon>
        <taxon>Mycobacteriales</taxon>
        <taxon>Mycobacteriaceae</taxon>
        <taxon>Mycolicibacterium</taxon>
    </lineage>
</organism>
<accession>A0A1A0QCF7</accession>
<dbReference type="RefSeq" id="WP_046752977.1">
    <property type="nucleotide sequence ID" value="NZ_JBCGVB010000010.1"/>
</dbReference>
<dbReference type="STRING" id="81858.BST23_13730"/>
<keyword evidence="2" id="KW-0479">Metal-binding</keyword>
<dbReference type="GO" id="GO:0004497">
    <property type="term" value="F:monooxygenase activity"/>
    <property type="evidence" value="ECO:0007669"/>
    <property type="project" value="UniProtKB-ARBA"/>
</dbReference>
<dbReference type="GO" id="GO:0046872">
    <property type="term" value="F:metal ion binding"/>
    <property type="evidence" value="ECO:0007669"/>
    <property type="project" value="UniProtKB-KW"/>
</dbReference>
<dbReference type="InterPro" id="IPR036922">
    <property type="entry name" value="Rieske_2Fe-2S_sf"/>
</dbReference>
<evidence type="ECO:0000259" key="5">
    <source>
        <dbReference type="PROSITE" id="PS51296"/>
    </source>
</evidence>
<evidence type="ECO:0000313" key="7">
    <source>
        <dbReference type="Proteomes" id="UP000192772"/>
    </source>
</evidence>
<dbReference type="EMBL" id="MVHP01000014">
    <property type="protein sequence ID" value="ORA65435.1"/>
    <property type="molecule type" value="Genomic_DNA"/>
</dbReference>
<accession>A0A0M2ZHS9</accession>
<keyword evidence="4" id="KW-0411">Iron-sulfur</keyword>
<evidence type="ECO:0000256" key="4">
    <source>
        <dbReference type="ARBA" id="ARBA00023014"/>
    </source>
</evidence>
<dbReference type="InterPro" id="IPR017941">
    <property type="entry name" value="Rieske_2Fe-2S"/>
</dbReference>
<dbReference type="Proteomes" id="UP000192772">
    <property type="component" value="Unassembled WGS sequence"/>
</dbReference>
<dbReference type="AlphaFoldDB" id="A0A0M2ZHS9"/>
<dbReference type="SUPFAM" id="SSF50022">
    <property type="entry name" value="ISP domain"/>
    <property type="match status" value="1"/>
</dbReference>
<protein>
    <submittedName>
        <fullName evidence="6">(2Fe-2S)-binding protein</fullName>
    </submittedName>
</protein>
<sequence length="118" mass="12797">MQRLAVCAIEDLPPGSMKLVQAGRFGVGVYNVDGSLHAIANYCAHEGAPLCAGYVGGANEFDPDAPGRIRQTRVGRIVRCPWHQWEFDITTGVNLADPTKRVRTYDVDVVDGQVILTA</sequence>
<comment type="caution">
    <text evidence="6">The sequence shown here is derived from an EMBL/GenBank/DDBJ whole genome shotgun (WGS) entry which is preliminary data.</text>
</comment>
<dbReference type="OrthoDB" id="9795104at2"/>
<feature type="domain" description="Rieske" evidence="5">
    <location>
        <begin position="4"/>
        <end position="116"/>
    </location>
</feature>
<keyword evidence="1" id="KW-0001">2Fe-2S</keyword>
<dbReference type="PANTHER" id="PTHR21496:SF23">
    <property type="entry name" value="3-PHENYLPROPIONATE_CINNAMIC ACID DIOXYGENASE FERREDOXIN SUBUNIT"/>
    <property type="match status" value="1"/>
</dbReference>
<dbReference type="PROSITE" id="PS51296">
    <property type="entry name" value="RIESKE"/>
    <property type="match status" value="1"/>
</dbReference>
<dbReference type="Pfam" id="PF00355">
    <property type="entry name" value="Rieske"/>
    <property type="match status" value="1"/>
</dbReference>
<dbReference type="GO" id="GO:0016705">
    <property type="term" value="F:oxidoreductase activity, acting on paired donors, with incorporation or reduction of molecular oxygen"/>
    <property type="evidence" value="ECO:0007669"/>
    <property type="project" value="UniProtKB-ARBA"/>
</dbReference>
<evidence type="ECO:0000256" key="3">
    <source>
        <dbReference type="ARBA" id="ARBA00023004"/>
    </source>
</evidence>
<dbReference type="Gene3D" id="2.102.10.10">
    <property type="entry name" value="Rieske [2Fe-2S] iron-sulphur domain"/>
    <property type="match status" value="1"/>
</dbReference>
<dbReference type="PANTHER" id="PTHR21496">
    <property type="entry name" value="FERREDOXIN-RELATED"/>
    <property type="match status" value="1"/>
</dbReference>
<gene>
    <name evidence="6" type="ORF">BST23_13730</name>
</gene>
<evidence type="ECO:0000256" key="2">
    <source>
        <dbReference type="ARBA" id="ARBA00022723"/>
    </source>
</evidence>
<keyword evidence="3" id="KW-0408">Iron</keyword>
<evidence type="ECO:0000313" key="6">
    <source>
        <dbReference type="EMBL" id="ORA65435.1"/>
    </source>
</evidence>
<name>A0A0M2ZHS9_9MYCO</name>